<protein>
    <submittedName>
        <fullName evidence="2">Uncharacterized protein</fullName>
    </submittedName>
</protein>
<feature type="region of interest" description="Disordered" evidence="1">
    <location>
        <begin position="79"/>
        <end position="104"/>
    </location>
</feature>
<keyword evidence="3" id="KW-1185">Reference proteome</keyword>
<accession>A0A9D4UM88</accession>
<organism evidence="2 3">
    <name type="scientific">Adiantum capillus-veneris</name>
    <name type="common">Maidenhair fern</name>
    <dbReference type="NCBI Taxonomy" id="13818"/>
    <lineage>
        <taxon>Eukaryota</taxon>
        <taxon>Viridiplantae</taxon>
        <taxon>Streptophyta</taxon>
        <taxon>Embryophyta</taxon>
        <taxon>Tracheophyta</taxon>
        <taxon>Polypodiopsida</taxon>
        <taxon>Polypodiidae</taxon>
        <taxon>Polypodiales</taxon>
        <taxon>Pteridineae</taxon>
        <taxon>Pteridaceae</taxon>
        <taxon>Vittarioideae</taxon>
        <taxon>Adiantum</taxon>
    </lineage>
</organism>
<gene>
    <name evidence="2" type="ORF">GOP47_0014828</name>
</gene>
<evidence type="ECO:0000313" key="2">
    <source>
        <dbReference type="EMBL" id="KAI5070485.1"/>
    </source>
</evidence>
<name>A0A9D4UM88_ADICA</name>
<dbReference type="Proteomes" id="UP000886520">
    <property type="component" value="Chromosome 14"/>
</dbReference>
<dbReference type="EMBL" id="JABFUD020000014">
    <property type="protein sequence ID" value="KAI5070485.1"/>
    <property type="molecule type" value="Genomic_DNA"/>
</dbReference>
<sequence>MYQSIHNEQLSPSGRLEGHPPTCLCPLLLLALDDTYRQARASHPHCLACWYSFLTKTSPFGGDLVTPATPCTARALRPPQLSPPLLRSDRPSPFRSLLDVTHDV</sequence>
<comment type="caution">
    <text evidence="2">The sequence shown here is derived from an EMBL/GenBank/DDBJ whole genome shotgun (WGS) entry which is preliminary data.</text>
</comment>
<proteinExistence type="predicted"/>
<reference evidence="2" key="1">
    <citation type="submission" date="2021-01" db="EMBL/GenBank/DDBJ databases">
        <title>Adiantum capillus-veneris genome.</title>
        <authorList>
            <person name="Fang Y."/>
            <person name="Liao Q."/>
        </authorList>
    </citation>
    <scope>NUCLEOTIDE SEQUENCE</scope>
    <source>
        <strain evidence="2">H3</strain>
        <tissue evidence="2">Leaf</tissue>
    </source>
</reference>
<evidence type="ECO:0000313" key="3">
    <source>
        <dbReference type="Proteomes" id="UP000886520"/>
    </source>
</evidence>
<evidence type="ECO:0000256" key="1">
    <source>
        <dbReference type="SAM" id="MobiDB-lite"/>
    </source>
</evidence>
<dbReference type="AlphaFoldDB" id="A0A9D4UM88"/>